<dbReference type="CDD" id="cd16321">
    <property type="entry name" value="MraZ_C"/>
    <property type="match status" value="1"/>
</dbReference>
<dbReference type="SUPFAM" id="SSF89447">
    <property type="entry name" value="AbrB/MazE/MraZ-like"/>
    <property type="match status" value="1"/>
</dbReference>
<dbReference type="GO" id="GO:0003700">
    <property type="term" value="F:DNA-binding transcription factor activity"/>
    <property type="evidence" value="ECO:0007669"/>
    <property type="project" value="UniProtKB-UniRule"/>
</dbReference>
<keyword evidence="6 7" id="KW-0804">Transcription</keyword>
<dbReference type="InterPro" id="IPR007159">
    <property type="entry name" value="SpoVT-AbrB_dom"/>
</dbReference>
<proteinExistence type="inferred from homology"/>
<comment type="caution">
    <text evidence="9">The sequence shown here is derived from an EMBL/GenBank/DDBJ whole genome shotgun (WGS) entry which is preliminary data.</text>
</comment>
<organism evidence="9 10">
    <name type="scientific">candidate division WWE3 bacterium RIFCSPLOWO2_12_FULL_36_10</name>
    <dbReference type="NCBI Taxonomy" id="1802630"/>
    <lineage>
        <taxon>Bacteria</taxon>
        <taxon>Katanobacteria</taxon>
    </lineage>
</organism>
<dbReference type="PROSITE" id="PS51740">
    <property type="entry name" value="SPOVT_ABRB"/>
    <property type="match status" value="2"/>
</dbReference>
<dbReference type="GO" id="GO:0005737">
    <property type="term" value="C:cytoplasm"/>
    <property type="evidence" value="ECO:0007669"/>
    <property type="project" value="UniProtKB-UniRule"/>
</dbReference>
<dbReference type="AlphaFoldDB" id="A0A1F4VGQ5"/>
<sequence>MKMFLGEYSPNITEGSRISLPKKIREQLDNGVVLAKGFEKCIYIYDKKDWITEAKKQVENSGESAKIRDLERYLYTSAVEAEIDSQGRIVIPANLKEYAGISIKTVVAGVGDRVEIWDEGKWKEHMGKISSELSA</sequence>
<accession>A0A1F4VGQ5</accession>
<evidence type="ECO:0000313" key="10">
    <source>
        <dbReference type="Proteomes" id="UP000177763"/>
    </source>
</evidence>
<dbReference type="NCBIfam" id="TIGR00242">
    <property type="entry name" value="division/cell wall cluster transcriptional repressor MraZ"/>
    <property type="match status" value="1"/>
</dbReference>
<dbReference type="Proteomes" id="UP000177763">
    <property type="component" value="Unassembled WGS sequence"/>
</dbReference>
<keyword evidence="4 7" id="KW-0805">Transcription regulation</keyword>
<dbReference type="InterPro" id="IPR003444">
    <property type="entry name" value="MraZ"/>
</dbReference>
<comment type="subcellular location">
    <subcellularLocation>
        <location evidence="7">Cytoplasm</location>
        <location evidence="7">Nucleoid</location>
    </subcellularLocation>
</comment>
<evidence type="ECO:0000256" key="7">
    <source>
        <dbReference type="HAMAP-Rule" id="MF_01008"/>
    </source>
</evidence>
<reference evidence="9 10" key="1">
    <citation type="journal article" date="2016" name="Nat. Commun.">
        <title>Thousands of microbial genomes shed light on interconnected biogeochemical processes in an aquifer system.</title>
        <authorList>
            <person name="Anantharaman K."/>
            <person name="Brown C.T."/>
            <person name="Hug L.A."/>
            <person name="Sharon I."/>
            <person name="Castelle C.J."/>
            <person name="Probst A.J."/>
            <person name="Thomas B.C."/>
            <person name="Singh A."/>
            <person name="Wilkins M.J."/>
            <person name="Karaoz U."/>
            <person name="Brodie E.L."/>
            <person name="Williams K.H."/>
            <person name="Hubbard S.S."/>
            <person name="Banfield J.F."/>
        </authorList>
    </citation>
    <scope>NUCLEOTIDE SEQUENCE [LARGE SCALE GENOMIC DNA]</scope>
</reference>
<keyword evidence="2 7" id="KW-0963">Cytoplasm</keyword>
<dbReference type="STRING" id="1802630.A3H26_01975"/>
<keyword evidence="5 7" id="KW-0238">DNA-binding</keyword>
<protein>
    <recommendedName>
        <fullName evidence="1 7">Transcriptional regulator MraZ</fullName>
    </recommendedName>
</protein>
<dbReference type="PANTHER" id="PTHR34701:SF1">
    <property type="entry name" value="TRANSCRIPTIONAL REGULATOR MRAZ"/>
    <property type="match status" value="1"/>
</dbReference>
<name>A0A1F4VGQ5_UNCKA</name>
<dbReference type="InterPro" id="IPR035644">
    <property type="entry name" value="MraZ_C"/>
</dbReference>
<dbReference type="Gene3D" id="3.40.1550.20">
    <property type="entry name" value="Transcriptional regulator MraZ domain"/>
    <property type="match status" value="1"/>
</dbReference>
<dbReference type="GO" id="GO:0000976">
    <property type="term" value="F:transcription cis-regulatory region binding"/>
    <property type="evidence" value="ECO:0007669"/>
    <property type="project" value="TreeGrafter"/>
</dbReference>
<dbReference type="HAMAP" id="MF_01008">
    <property type="entry name" value="MraZ"/>
    <property type="match status" value="1"/>
</dbReference>
<feature type="domain" description="SpoVT-AbrB" evidence="8">
    <location>
        <begin position="78"/>
        <end position="121"/>
    </location>
</feature>
<dbReference type="InterPro" id="IPR020603">
    <property type="entry name" value="MraZ_dom"/>
</dbReference>
<dbReference type="InterPro" id="IPR037914">
    <property type="entry name" value="SpoVT-AbrB_sf"/>
</dbReference>
<evidence type="ECO:0000256" key="1">
    <source>
        <dbReference type="ARBA" id="ARBA00013860"/>
    </source>
</evidence>
<gene>
    <name evidence="7" type="primary">mraZ</name>
    <name evidence="9" type="ORF">A3H26_01975</name>
</gene>
<evidence type="ECO:0000256" key="3">
    <source>
        <dbReference type="ARBA" id="ARBA00022737"/>
    </source>
</evidence>
<evidence type="ECO:0000259" key="8">
    <source>
        <dbReference type="PROSITE" id="PS51740"/>
    </source>
</evidence>
<dbReference type="Pfam" id="PF02381">
    <property type="entry name" value="MraZ"/>
    <property type="match status" value="2"/>
</dbReference>
<comment type="subunit">
    <text evidence="7">Forms oligomers.</text>
</comment>
<dbReference type="GO" id="GO:2000143">
    <property type="term" value="P:negative regulation of DNA-templated transcription initiation"/>
    <property type="evidence" value="ECO:0007669"/>
    <property type="project" value="TreeGrafter"/>
</dbReference>
<dbReference type="GO" id="GO:0009295">
    <property type="term" value="C:nucleoid"/>
    <property type="evidence" value="ECO:0007669"/>
    <property type="project" value="UniProtKB-SubCell"/>
</dbReference>
<evidence type="ECO:0000256" key="6">
    <source>
        <dbReference type="ARBA" id="ARBA00023163"/>
    </source>
</evidence>
<evidence type="ECO:0000256" key="4">
    <source>
        <dbReference type="ARBA" id="ARBA00023015"/>
    </source>
</evidence>
<keyword evidence="3" id="KW-0677">Repeat</keyword>
<dbReference type="InterPro" id="IPR035642">
    <property type="entry name" value="MraZ_N"/>
</dbReference>
<dbReference type="PANTHER" id="PTHR34701">
    <property type="entry name" value="TRANSCRIPTIONAL REGULATOR MRAZ"/>
    <property type="match status" value="1"/>
</dbReference>
<dbReference type="CDD" id="cd16320">
    <property type="entry name" value="MraZ_N"/>
    <property type="match status" value="1"/>
</dbReference>
<evidence type="ECO:0000256" key="2">
    <source>
        <dbReference type="ARBA" id="ARBA00022490"/>
    </source>
</evidence>
<evidence type="ECO:0000313" key="9">
    <source>
        <dbReference type="EMBL" id="OGC56339.1"/>
    </source>
</evidence>
<evidence type="ECO:0000256" key="5">
    <source>
        <dbReference type="ARBA" id="ARBA00023125"/>
    </source>
</evidence>
<feature type="domain" description="SpoVT-AbrB" evidence="8">
    <location>
        <begin position="7"/>
        <end position="49"/>
    </location>
</feature>
<dbReference type="EMBL" id="MEVN01000040">
    <property type="protein sequence ID" value="OGC56339.1"/>
    <property type="molecule type" value="Genomic_DNA"/>
</dbReference>
<dbReference type="InterPro" id="IPR038619">
    <property type="entry name" value="MraZ_sf"/>
</dbReference>
<comment type="similarity">
    <text evidence="7">Belongs to the MraZ family.</text>
</comment>